<comment type="caution">
    <text evidence="2">The sequence shown here is derived from an EMBL/GenBank/DDBJ whole genome shotgun (WGS) entry which is preliminary data.</text>
</comment>
<dbReference type="Proteomes" id="UP000241769">
    <property type="component" value="Unassembled WGS sequence"/>
</dbReference>
<feature type="region of interest" description="Disordered" evidence="1">
    <location>
        <begin position="68"/>
        <end position="92"/>
    </location>
</feature>
<dbReference type="AlphaFoldDB" id="A0A2P6NBR9"/>
<sequence length="279" mass="32688">MGSNMFLSVWSDDGCYIKRSDGIRGVEKFSRRHPGCTIELMDDTERQRQEIEKTWRKDNVRWKMLTKVRGGSDDEPQAAAADNKREKSKTAYSGQIDCPRENIDMENRRSLANKETIQTLCERVLEEKLSISTLVDIFTSWEKNLDKDQLRIGFDQYSRIYVHFEYESKEWTSTIEKSFHYHILTGRYEGRQSSLVINEESAVLIGHVIRLLPDLNPDKEKLTDFTYKSENGRIELRLKDHEKKVSVGVFFEYGTPIGFVNRRIYSLKKIEEIIAKLDK</sequence>
<evidence type="ECO:0000256" key="1">
    <source>
        <dbReference type="SAM" id="MobiDB-lite"/>
    </source>
</evidence>
<proteinExistence type="predicted"/>
<dbReference type="EMBL" id="MDYQ01000127">
    <property type="protein sequence ID" value="PRP81382.1"/>
    <property type="molecule type" value="Genomic_DNA"/>
</dbReference>
<organism evidence="2 3">
    <name type="scientific">Planoprotostelium fungivorum</name>
    <dbReference type="NCBI Taxonomy" id="1890364"/>
    <lineage>
        <taxon>Eukaryota</taxon>
        <taxon>Amoebozoa</taxon>
        <taxon>Evosea</taxon>
        <taxon>Variosea</taxon>
        <taxon>Cavosteliida</taxon>
        <taxon>Cavosteliaceae</taxon>
        <taxon>Planoprotostelium</taxon>
    </lineage>
</organism>
<reference evidence="2 3" key="1">
    <citation type="journal article" date="2018" name="Genome Biol. Evol.">
        <title>Multiple Roots of Fruiting Body Formation in Amoebozoa.</title>
        <authorList>
            <person name="Hillmann F."/>
            <person name="Forbes G."/>
            <person name="Novohradska S."/>
            <person name="Ferling I."/>
            <person name="Riege K."/>
            <person name="Groth M."/>
            <person name="Westermann M."/>
            <person name="Marz M."/>
            <person name="Spaller T."/>
            <person name="Winckler T."/>
            <person name="Schaap P."/>
            <person name="Glockner G."/>
        </authorList>
    </citation>
    <scope>NUCLEOTIDE SEQUENCE [LARGE SCALE GENOMIC DNA]</scope>
    <source>
        <strain evidence="2 3">Jena</strain>
    </source>
</reference>
<evidence type="ECO:0000313" key="2">
    <source>
        <dbReference type="EMBL" id="PRP81382.1"/>
    </source>
</evidence>
<gene>
    <name evidence="2" type="ORF">PROFUN_11069</name>
</gene>
<keyword evidence="3" id="KW-1185">Reference proteome</keyword>
<evidence type="ECO:0000313" key="3">
    <source>
        <dbReference type="Proteomes" id="UP000241769"/>
    </source>
</evidence>
<protein>
    <submittedName>
        <fullName evidence="2">Uncharacterized protein</fullName>
    </submittedName>
</protein>
<name>A0A2P6NBR9_9EUKA</name>
<accession>A0A2P6NBR9</accession>
<dbReference type="InParanoid" id="A0A2P6NBR9"/>